<dbReference type="AlphaFoldDB" id="A0A6P5RBJ3"/>
<protein>
    <submittedName>
        <fullName evidence="5">Uncharacterized protein LOC110746400</fullName>
    </submittedName>
</protein>
<keyword evidence="1" id="KW-0949">S-adenosyl-L-methionine</keyword>
<feature type="domain" description="TsaA-like" evidence="3">
    <location>
        <begin position="1"/>
        <end position="30"/>
    </location>
</feature>
<dbReference type="GeneID" id="110746400"/>
<gene>
    <name evidence="5" type="primary">LOC110746400</name>
</gene>
<evidence type="ECO:0000313" key="5">
    <source>
        <dbReference type="RefSeq" id="XP_021802310.1"/>
    </source>
</evidence>
<dbReference type="InterPro" id="IPR040372">
    <property type="entry name" value="YaeB-like"/>
</dbReference>
<keyword evidence="4" id="KW-1185">Reference proteome</keyword>
<comment type="similarity">
    <text evidence="2">Belongs to the tRNA methyltransferase O family.</text>
</comment>
<organism evidence="4 5">
    <name type="scientific">Prunus avium</name>
    <name type="common">Cherry</name>
    <name type="synonym">Cerasus avium</name>
    <dbReference type="NCBI Taxonomy" id="42229"/>
    <lineage>
        <taxon>Eukaryota</taxon>
        <taxon>Viridiplantae</taxon>
        <taxon>Streptophyta</taxon>
        <taxon>Embryophyta</taxon>
        <taxon>Tracheophyta</taxon>
        <taxon>Spermatophyta</taxon>
        <taxon>Magnoliopsida</taxon>
        <taxon>eudicotyledons</taxon>
        <taxon>Gunneridae</taxon>
        <taxon>Pentapetalae</taxon>
        <taxon>rosids</taxon>
        <taxon>fabids</taxon>
        <taxon>Rosales</taxon>
        <taxon>Rosaceae</taxon>
        <taxon>Amygdaloideae</taxon>
        <taxon>Amygdaleae</taxon>
        <taxon>Prunus</taxon>
    </lineage>
</organism>
<evidence type="ECO:0000256" key="1">
    <source>
        <dbReference type="ARBA" id="ARBA00022691"/>
    </source>
</evidence>
<dbReference type="Proteomes" id="UP000515124">
    <property type="component" value="Unplaced"/>
</dbReference>
<name>A0A6P5RBJ3_PRUAV</name>
<dbReference type="SUPFAM" id="SSF118196">
    <property type="entry name" value="YaeB-like"/>
    <property type="match status" value="1"/>
</dbReference>
<dbReference type="Pfam" id="PF01980">
    <property type="entry name" value="TrmO_N"/>
    <property type="match status" value="1"/>
</dbReference>
<sequence length="92" mass="10148">MLLLSGVDLVDGTPVLDVKPYIPYCDSIQGARVPKWLAVDSILAVASVSFSEIFTSTLADCWEMAVSTLIFTKNITPLPYFKGNVHSFIFFD</sequence>
<proteinExistence type="inferred from homology"/>
<evidence type="ECO:0000256" key="2">
    <source>
        <dbReference type="ARBA" id="ARBA00033753"/>
    </source>
</evidence>
<evidence type="ECO:0000313" key="4">
    <source>
        <dbReference type="Proteomes" id="UP000515124"/>
    </source>
</evidence>
<dbReference type="PANTHER" id="PTHR12818:SF0">
    <property type="entry name" value="TRNA (ADENINE(37)-N6)-METHYLTRANSFERASE"/>
    <property type="match status" value="1"/>
</dbReference>
<dbReference type="KEGG" id="pavi:110746400"/>
<dbReference type="PANTHER" id="PTHR12818">
    <property type="entry name" value="TRNA (ADENINE(37)-N6)-METHYLTRANSFERASE"/>
    <property type="match status" value="1"/>
</dbReference>
<dbReference type="PROSITE" id="PS51668">
    <property type="entry name" value="TSAA_2"/>
    <property type="match status" value="1"/>
</dbReference>
<dbReference type="Gene3D" id="2.40.30.70">
    <property type="entry name" value="YaeB-like"/>
    <property type="match status" value="1"/>
</dbReference>
<dbReference type="InterPro" id="IPR036414">
    <property type="entry name" value="YaeB_N_sf"/>
</dbReference>
<evidence type="ECO:0000259" key="3">
    <source>
        <dbReference type="PROSITE" id="PS51668"/>
    </source>
</evidence>
<accession>A0A6P5RBJ3</accession>
<dbReference type="InterPro" id="IPR036413">
    <property type="entry name" value="YaeB-like_sf"/>
</dbReference>
<dbReference type="RefSeq" id="XP_021802310.1">
    <property type="nucleotide sequence ID" value="XM_021946618.1"/>
</dbReference>
<reference evidence="5" key="1">
    <citation type="submission" date="2025-08" db="UniProtKB">
        <authorList>
            <consortium name="RefSeq"/>
        </authorList>
    </citation>
    <scope>IDENTIFICATION</scope>
</reference>
<dbReference type="InterPro" id="IPR023370">
    <property type="entry name" value="TrmO-like_N"/>
</dbReference>